<dbReference type="PANTHER" id="PTHR47530:SF4">
    <property type="entry name" value="E3 UBIQUITIN LIGASE BIG BROTHER-RELATED"/>
    <property type="match status" value="1"/>
</dbReference>
<dbReference type="GO" id="GO:0008270">
    <property type="term" value="F:zinc ion binding"/>
    <property type="evidence" value="ECO:0007669"/>
    <property type="project" value="UniProtKB-KW"/>
</dbReference>
<dbReference type="PROSITE" id="PS50089">
    <property type="entry name" value="ZF_RING_2"/>
    <property type="match status" value="1"/>
</dbReference>
<dbReference type="EMBL" id="CM017327">
    <property type="protein sequence ID" value="KAE8100699.1"/>
    <property type="molecule type" value="Genomic_DNA"/>
</dbReference>
<keyword evidence="1" id="KW-0479">Metal-binding</keyword>
<feature type="region of interest" description="Disordered" evidence="2">
    <location>
        <begin position="223"/>
        <end position="251"/>
    </location>
</feature>
<keyword evidence="1" id="KW-0863">Zinc-finger</keyword>
<gene>
    <name evidence="4" type="ORF">FH972_018567</name>
</gene>
<feature type="region of interest" description="Disordered" evidence="2">
    <location>
        <begin position="1"/>
        <end position="21"/>
    </location>
</feature>
<dbReference type="InterPro" id="IPR043312">
    <property type="entry name" value="AtBBR-like"/>
</dbReference>
<feature type="compositionally biased region" description="Acidic residues" evidence="2">
    <location>
        <begin position="225"/>
        <end position="251"/>
    </location>
</feature>
<dbReference type="FunFam" id="3.30.40.10:FF:000417">
    <property type="entry name" value="E3 ubiquitin ligase BIG BROTHER-related"/>
    <property type="match status" value="1"/>
</dbReference>
<accession>A0A5N6RQY3</accession>
<dbReference type="Proteomes" id="UP000327013">
    <property type="component" value="Chromosome 7"/>
</dbReference>
<reference evidence="4 5" key="1">
    <citation type="submission" date="2019-06" db="EMBL/GenBank/DDBJ databases">
        <title>A chromosomal-level reference genome of Carpinus fangiana (Coryloideae, Betulaceae).</title>
        <authorList>
            <person name="Yang X."/>
            <person name="Wang Z."/>
            <person name="Zhang L."/>
            <person name="Hao G."/>
            <person name="Liu J."/>
            <person name="Yang Y."/>
        </authorList>
    </citation>
    <scope>NUCLEOTIDE SEQUENCE [LARGE SCALE GENOMIC DNA]</scope>
    <source>
        <strain evidence="4">Cfa_2016G</strain>
        <tissue evidence="4">Leaf</tissue>
    </source>
</reference>
<sequence>MDVSGSISHRWRDQRGARLRKSLRPRSHRIQVGISRDSIHGGRVNPLKHGSPIKAVDHDDIRVIRTSKFAHKGRNYSRGGVNHHRHRWFSIACHGSYPSLEETYAVRYATLFSPTYTQINGSVLHYTRRDRSIDRYFIFVLPMDGEESKQPPRRIPFTRLEQFQSDLDLAITLQEQERAFTRLATIESISEEDDESNASDDVSYHDDDAEYFESQEVQAELELLEREEEEEEDSSSDDDDEEMDELDDLDPDELSYEELLAIGEFIGEEKRGLSITDIPTCLRACKCQPVESKNGGVDRCVICQVEYEEGEALAALACEHPFHSECIGKWLQIKKICPICSTEVAPPKVATSSL</sequence>
<dbReference type="InterPro" id="IPR001841">
    <property type="entry name" value="Znf_RING"/>
</dbReference>
<dbReference type="Gene3D" id="3.30.40.10">
    <property type="entry name" value="Zinc/RING finger domain, C3HC4 (zinc finger)"/>
    <property type="match status" value="1"/>
</dbReference>
<dbReference type="AlphaFoldDB" id="A0A5N6RQY3"/>
<dbReference type="PANTHER" id="PTHR47530">
    <property type="entry name" value="E3 UBIQUITIN LIGASE BIG BROTHER-RELATED"/>
    <property type="match status" value="1"/>
</dbReference>
<organism evidence="4 5">
    <name type="scientific">Carpinus fangiana</name>
    <dbReference type="NCBI Taxonomy" id="176857"/>
    <lineage>
        <taxon>Eukaryota</taxon>
        <taxon>Viridiplantae</taxon>
        <taxon>Streptophyta</taxon>
        <taxon>Embryophyta</taxon>
        <taxon>Tracheophyta</taxon>
        <taxon>Spermatophyta</taxon>
        <taxon>Magnoliopsida</taxon>
        <taxon>eudicotyledons</taxon>
        <taxon>Gunneridae</taxon>
        <taxon>Pentapetalae</taxon>
        <taxon>rosids</taxon>
        <taxon>fabids</taxon>
        <taxon>Fagales</taxon>
        <taxon>Betulaceae</taxon>
        <taxon>Carpinus</taxon>
    </lineage>
</organism>
<dbReference type="SUPFAM" id="SSF57850">
    <property type="entry name" value="RING/U-box"/>
    <property type="match status" value="1"/>
</dbReference>
<evidence type="ECO:0000256" key="1">
    <source>
        <dbReference type="PROSITE-ProRule" id="PRU00175"/>
    </source>
</evidence>
<keyword evidence="5" id="KW-1185">Reference proteome</keyword>
<feature type="domain" description="RING-type" evidence="3">
    <location>
        <begin position="300"/>
        <end position="341"/>
    </location>
</feature>
<dbReference type="OrthoDB" id="8062037at2759"/>
<name>A0A5N6RQY3_9ROSI</name>
<evidence type="ECO:0000259" key="3">
    <source>
        <dbReference type="PROSITE" id="PS50089"/>
    </source>
</evidence>
<dbReference type="SMART" id="SM00184">
    <property type="entry name" value="RING"/>
    <property type="match status" value="1"/>
</dbReference>
<dbReference type="Pfam" id="PF13639">
    <property type="entry name" value="zf-RING_2"/>
    <property type="match status" value="1"/>
</dbReference>
<protein>
    <recommendedName>
        <fullName evidence="3">RING-type domain-containing protein</fullName>
    </recommendedName>
</protein>
<keyword evidence="1" id="KW-0862">Zinc</keyword>
<evidence type="ECO:0000256" key="2">
    <source>
        <dbReference type="SAM" id="MobiDB-lite"/>
    </source>
</evidence>
<evidence type="ECO:0000313" key="5">
    <source>
        <dbReference type="Proteomes" id="UP000327013"/>
    </source>
</evidence>
<evidence type="ECO:0000313" key="4">
    <source>
        <dbReference type="EMBL" id="KAE8100699.1"/>
    </source>
</evidence>
<dbReference type="InterPro" id="IPR013083">
    <property type="entry name" value="Znf_RING/FYVE/PHD"/>
</dbReference>
<proteinExistence type="predicted"/>